<keyword evidence="4" id="KW-1185">Reference proteome</keyword>
<dbReference type="InterPro" id="IPR011009">
    <property type="entry name" value="Kinase-like_dom_sf"/>
</dbReference>
<dbReference type="GO" id="GO:0005524">
    <property type="term" value="F:ATP binding"/>
    <property type="evidence" value="ECO:0007669"/>
    <property type="project" value="InterPro"/>
</dbReference>
<dbReference type="PANTHER" id="PTHR44329">
    <property type="entry name" value="SERINE/THREONINE-PROTEIN KINASE TNNI3K-RELATED"/>
    <property type="match status" value="1"/>
</dbReference>
<dbReference type="GO" id="GO:0004674">
    <property type="term" value="F:protein serine/threonine kinase activity"/>
    <property type="evidence" value="ECO:0007669"/>
    <property type="project" value="TreeGrafter"/>
</dbReference>
<feature type="transmembrane region" description="Helical" evidence="1">
    <location>
        <begin position="666"/>
        <end position="688"/>
    </location>
</feature>
<gene>
    <name evidence="3" type="ORF">Pr1d_14900</name>
</gene>
<accession>A0A5B9Q5F8</accession>
<sequence>MTSAPRLFDSQGNEIHLGDIIGKGGEGSVYNIDGDENLVAKLYHQRPLPAEMLAKLHAMIGLRTPELDSISAWPRSLVHDPRSRDVLGIIMPRVHDALQLHELYGTANRRRSFPEARWHHLLLAARNIAAAFETMHSAGIIVGDVNQGNMLVDNNMCVRFIDCDSFQFESGGRVFACPVGTPHFTPPELQSQKLRNVQRTNDHDAFGLATVIFHLLFVGRHPFAGRYLGEGELSIETAIAERRFAFSRHGDDTQVEPPPASLLLNELPAPIAQMFELAFRNNGDQTTRPSPKEWVAQLETLIKQRSICSYDRLHVYYNQLANCPWCRIEDAGGPAFFFAESGLSMVSVGRLEALDRKIQQLQIPEFVDLSPGQLKLPSVLKPKKLAKSPPATMCDVAASAMVAAASLCLLGIKWLPAIGIGAITSLGAGAYLIFSKQGRDQRERGAILLEKLEQNQAQLAKGARLIMAKHQSRKRQFASSVEDLKKAYELYQSEESQLQDVLAIQRAAQLNRYLASQLIQDNITRIPGLTSSILSMLESYGVESALDVDNLKLMGVPMLSPELALELLSWRESVTASFKFKPEHGVSMEDAKLAGEAALRRFKIAQARKVLMGGTQLEALSEVGKAEVARDLKRFSDVADKGRQVANQLREFQSGRRFLERELNRHPAVTAAAAVGIPVVGYILRMIFG</sequence>
<dbReference type="OrthoDB" id="9805504at2"/>
<feature type="domain" description="Protein kinase" evidence="2">
    <location>
        <begin position="15"/>
        <end position="302"/>
    </location>
</feature>
<dbReference type="RefSeq" id="WP_148072898.1">
    <property type="nucleotide sequence ID" value="NZ_CP042913.1"/>
</dbReference>
<keyword evidence="1" id="KW-1133">Transmembrane helix</keyword>
<dbReference type="InterPro" id="IPR000719">
    <property type="entry name" value="Prot_kinase_dom"/>
</dbReference>
<evidence type="ECO:0000313" key="3">
    <source>
        <dbReference type="EMBL" id="QEG34217.1"/>
    </source>
</evidence>
<dbReference type="KEGG" id="bgok:Pr1d_14900"/>
<dbReference type="Proteomes" id="UP000323917">
    <property type="component" value="Chromosome"/>
</dbReference>
<dbReference type="PROSITE" id="PS50011">
    <property type="entry name" value="PROTEIN_KINASE_DOM"/>
    <property type="match status" value="1"/>
</dbReference>
<proteinExistence type="predicted"/>
<dbReference type="InterPro" id="IPR051681">
    <property type="entry name" value="Ser/Thr_Kinases-Pseudokinases"/>
</dbReference>
<dbReference type="SUPFAM" id="SSF56112">
    <property type="entry name" value="Protein kinase-like (PK-like)"/>
    <property type="match status" value="1"/>
</dbReference>
<dbReference type="Gene3D" id="1.10.510.10">
    <property type="entry name" value="Transferase(Phosphotransferase) domain 1"/>
    <property type="match status" value="1"/>
</dbReference>
<dbReference type="Pfam" id="PF00069">
    <property type="entry name" value="Pkinase"/>
    <property type="match status" value="1"/>
</dbReference>
<keyword evidence="1" id="KW-0472">Membrane</keyword>
<dbReference type="AlphaFoldDB" id="A0A5B9Q5F8"/>
<evidence type="ECO:0000256" key="1">
    <source>
        <dbReference type="SAM" id="Phobius"/>
    </source>
</evidence>
<reference evidence="3 4" key="1">
    <citation type="submission" date="2019-08" db="EMBL/GenBank/DDBJ databases">
        <title>Deep-cultivation of Planctomycetes and their phenomic and genomic characterization uncovers novel biology.</title>
        <authorList>
            <person name="Wiegand S."/>
            <person name="Jogler M."/>
            <person name="Boedeker C."/>
            <person name="Pinto D."/>
            <person name="Vollmers J."/>
            <person name="Rivas-Marin E."/>
            <person name="Kohn T."/>
            <person name="Peeters S.H."/>
            <person name="Heuer A."/>
            <person name="Rast P."/>
            <person name="Oberbeckmann S."/>
            <person name="Bunk B."/>
            <person name="Jeske O."/>
            <person name="Meyerdierks A."/>
            <person name="Storesund J.E."/>
            <person name="Kallscheuer N."/>
            <person name="Luecker S."/>
            <person name="Lage O.M."/>
            <person name="Pohl T."/>
            <person name="Merkel B.J."/>
            <person name="Hornburger P."/>
            <person name="Mueller R.-W."/>
            <person name="Bruemmer F."/>
            <person name="Labrenz M."/>
            <person name="Spormann A.M."/>
            <person name="Op den Camp H."/>
            <person name="Overmann J."/>
            <person name="Amann R."/>
            <person name="Jetten M.S.M."/>
            <person name="Mascher T."/>
            <person name="Medema M.H."/>
            <person name="Devos D.P."/>
            <person name="Kaster A.-K."/>
            <person name="Ovreas L."/>
            <person name="Rohde M."/>
            <person name="Galperin M.Y."/>
            <person name="Jogler C."/>
        </authorList>
    </citation>
    <scope>NUCLEOTIDE SEQUENCE [LARGE SCALE GENOMIC DNA]</scope>
    <source>
        <strain evidence="3 4">Pr1d</strain>
    </source>
</reference>
<dbReference type="PANTHER" id="PTHR44329:SF214">
    <property type="entry name" value="PROTEIN KINASE DOMAIN-CONTAINING PROTEIN"/>
    <property type="match status" value="1"/>
</dbReference>
<keyword evidence="3" id="KW-0418">Kinase</keyword>
<dbReference type="EMBL" id="CP042913">
    <property type="protein sequence ID" value="QEG34217.1"/>
    <property type="molecule type" value="Genomic_DNA"/>
</dbReference>
<keyword evidence="3" id="KW-0808">Transferase</keyword>
<name>A0A5B9Q5F8_9BACT</name>
<organism evidence="3 4">
    <name type="scientific">Bythopirellula goksoeyrii</name>
    <dbReference type="NCBI Taxonomy" id="1400387"/>
    <lineage>
        <taxon>Bacteria</taxon>
        <taxon>Pseudomonadati</taxon>
        <taxon>Planctomycetota</taxon>
        <taxon>Planctomycetia</taxon>
        <taxon>Pirellulales</taxon>
        <taxon>Lacipirellulaceae</taxon>
        <taxon>Bythopirellula</taxon>
    </lineage>
</organism>
<evidence type="ECO:0000313" key="4">
    <source>
        <dbReference type="Proteomes" id="UP000323917"/>
    </source>
</evidence>
<feature type="transmembrane region" description="Helical" evidence="1">
    <location>
        <begin position="414"/>
        <end position="434"/>
    </location>
</feature>
<evidence type="ECO:0000259" key="2">
    <source>
        <dbReference type="PROSITE" id="PS50011"/>
    </source>
</evidence>
<keyword evidence="1" id="KW-0812">Transmembrane</keyword>
<protein>
    <submittedName>
        <fullName evidence="3">Protein kinase domain protein</fullName>
    </submittedName>
</protein>